<organism evidence="2 3">
    <name type="scientific">Streptomyces lydicus</name>
    <dbReference type="NCBI Taxonomy" id="47763"/>
    <lineage>
        <taxon>Bacteria</taxon>
        <taxon>Bacillati</taxon>
        <taxon>Actinomycetota</taxon>
        <taxon>Actinomycetes</taxon>
        <taxon>Kitasatosporales</taxon>
        <taxon>Streptomycetaceae</taxon>
        <taxon>Streptomyces</taxon>
    </lineage>
</organism>
<keyword evidence="1" id="KW-0472">Membrane</keyword>
<proteinExistence type="predicted"/>
<keyword evidence="3" id="KW-1185">Reference proteome</keyword>
<keyword evidence="1" id="KW-1133">Transmembrane helix</keyword>
<feature type="transmembrane region" description="Helical" evidence="1">
    <location>
        <begin position="36"/>
        <end position="54"/>
    </location>
</feature>
<protein>
    <submittedName>
        <fullName evidence="2">Uncharacterized protein</fullName>
    </submittedName>
</protein>
<dbReference type="KEGG" id="slc:SL103_32085"/>
<dbReference type="AlphaFoldDB" id="A0A1D7VU50"/>
<keyword evidence="1" id="KW-0812">Transmembrane</keyword>
<dbReference type="RefSeq" id="WP_069572463.1">
    <property type="nucleotide sequence ID" value="NZ_CP017157.1"/>
</dbReference>
<gene>
    <name evidence="2" type="ORF">SL103_32085</name>
</gene>
<evidence type="ECO:0000313" key="2">
    <source>
        <dbReference type="EMBL" id="AOP50289.1"/>
    </source>
</evidence>
<dbReference type="Proteomes" id="UP000094094">
    <property type="component" value="Chromosome"/>
</dbReference>
<evidence type="ECO:0000313" key="3">
    <source>
        <dbReference type="Proteomes" id="UP000094094"/>
    </source>
</evidence>
<accession>A0A1D7VU50</accession>
<dbReference type="EMBL" id="CP017157">
    <property type="protein sequence ID" value="AOP50289.1"/>
    <property type="molecule type" value="Genomic_DNA"/>
</dbReference>
<name>A0A1D7VU50_9ACTN</name>
<reference evidence="2 3" key="1">
    <citation type="submission" date="2016-09" db="EMBL/GenBank/DDBJ databases">
        <title>Complete genome sequencing of Streptomyces lydicus 103 and metabolic pathways analysis of antibiotic biosynthesis.</title>
        <authorList>
            <person name="Jia N."/>
            <person name="Ding M.-Z."/>
            <person name="Gao F."/>
            <person name="Yuan Y.-J."/>
        </authorList>
    </citation>
    <scope>NUCLEOTIDE SEQUENCE [LARGE SCALE GENOMIC DNA]</scope>
    <source>
        <strain evidence="2 3">103</strain>
    </source>
</reference>
<sequence>MKLIAGDLTHQVLASSHHYHHYHHSYGSGGDGVMDWWEWLILGVGVVVVIGALIKKFSSD</sequence>
<evidence type="ECO:0000256" key="1">
    <source>
        <dbReference type="SAM" id="Phobius"/>
    </source>
</evidence>